<dbReference type="Proteomes" id="UP000186777">
    <property type="component" value="Unassembled WGS sequence"/>
</dbReference>
<name>A0A1Q6R9R3_9FIRM</name>
<comment type="caution">
    <text evidence="1">The sequence shown here is derived from an EMBL/GenBank/DDBJ whole genome shotgun (WGS) entry which is preliminary data.</text>
</comment>
<dbReference type="PANTHER" id="PTHR34986:SF1">
    <property type="entry name" value="PROTEIN YIAL"/>
    <property type="match status" value="1"/>
</dbReference>
<dbReference type="NCBIfam" id="TIGR00022">
    <property type="entry name" value="YhcH/YjgK/YiaL family protein"/>
    <property type="match status" value="1"/>
</dbReference>
<dbReference type="InterPro" id="IPR037012">
    <property type="entry name" value="NanQ/TabA/YiaL_sf"/>
</dbReference>
<dbReference type="AlphaFoldDB" id="A0A1Q6R9R3"/>
<organism evidence="1 2">
    <name type="scientific">Phascolarctobacterium succinatutens</name>
    <dbReference type="NCBI Taxonomy" id="626940"/>
    <lineage>
        <taxon>Bacteria</taxon>
        <taxon>Bacillati</taxon>
        <taxon>Bacillota</taxon>
        <taxon>Negativicutes</taxon>
        <taxon>Acidaminococcales</taxon>
        <taxon>Acidaminococcaceae</taxon>
        <taxon>Phascolarctobacterium</taxon>
    </lineage>
</organism>
<evidence type="ECO:0000313" key="2">
    <source>
        <dbReference type="Proteomes" id="UP000186777"/>
    </source>
</evidence>
<dbReference type="PANTHER" id="PTHR34986">
    <property type="entry name" value="EVOLVED BETA-GALACTOSIDASE SUBUNIT BETA"/>
    <property type="match status" value="1"/>
</dbReference>
<reference evidence="1 2" key="1">
    <citation type="journal article" date="2016" name="Nat. Biotechnol.">
        <title>Measurement of bacterial replication rates in microbial communities.</title>
        <authorList>
            <person name="Brown C.T."/>
            <person name="Olm M.R."/>
            <person name="Thomas B.C."/>
            <person name="Banfield J.F."/>
        </authorList>
    </citation>
    <scope>NUCLEOTIDE SEQUENCE [LARGE SCALE GENOMIC DNA]</scope>
    <source>
        <strain evidence="1">46_33</strain>
    </source>
</reference>
<gene>
    <name evidence="1" type="ORF">BHW43_01895</name>
</gene>
<evidence type="ECO:0000313" key="1">
    <source>
        <dbReference type="EMBL" id="OLA39103.1"/>
    </source>
</evidence>
<dbReference type="SUPFAM" id="SSF51197">
    <property type="entry name" value="Clavaminate synthase-like"/>
    <property type="match status" value="1"/>
</dbReference>
<sequence length="154" mass="17664">MLQGNKKDIEKLLPYVSERLQKALAYVAATDFSKVENGEYEIDGRNVFARVNTYDTEPKAERRPEKHNDYIDVQFVARGEEAIWYTPLTADCVETENKAEKEDVIFYADPQEKNCAVLNSGDFAIFFPWELHRPNCSVEKIASNVQKIVVKVKA</sequence>
<accession>A0A1Q6R9R3</accession>
<dbReference type="GO" id="GO:0005829">
    <property type="term" value="C:cytosol"/>
    <property type="evidence" value="ECO:0007669"/>
    <property type="project" value="TreeGrafter"/>
</dbReference>
<dbReference type="Pfam" id="PF04074">
    <property type="entry name" value="DUF386"/>
    <property type="match status" value="1"/>
</dbReference>
<dbReference type="Gene3D" id="2.60.120.370">
    <property type="entry name" value="YhcH/YjgK/YiaL"/>
    <property type="match status" value="1"/>
</dbReference>
<dbReference type="EMBL" id="MNTG01000002">
    <property type="protein sequence ID" value="OLA39103.1"/>
    <property type="molecule type" value="Genomic_DNA"/>
</dbReference>
<protein>
    <submittedName>
        <fullName evidence="1">Uncharacterized protein</fullName>
    </submittedName>
</protein>
<dbReference type="InterPro" id="IPR004375">
    <property type="entry name" value="NanQ/TabA/YiaL"/>
</dbReference>
<proteinExistence type="predicted"/>
<dbReference type="RefSeq" id="WP_293850126.1">
    <property type="nucleotide sequence ID" value="NZ_CAJLOJ010000041.1"/>
</dbReference>